<reference evidence="2 3" key="1">
    <citation type="submission" date="2022-05" db="EMBL/GenBank/DDBJ databases">
        <authorList>
            <consortium name="Genoscope - CEA"/>
            <person name="William W."/>
        </authorList>
    </citation>
    <scope>NUCLEOTIDE SEQUENCE [LARGE SCALE GENOMIC DNA]</scope>
</reference>
<keyword evidence="3" id="KW-1185">Reference proteome</keyword>
<name>A0AAU9VVP7_9CNID</name>
<dbReference type="PANTHER" id="PTHR21301:SF10">
    <property type="entry name" value="REVERSE TRANSCRIPTASE DOMAIN-CONTAINING PROTEIN"/>
    <property type="match status" value="1"/>
</dbReference>
<proteinExistence type="predicted"/>
<evidence type="ECO:0000313" key="2">
    <source>
        <dbReference type="EMBL" id="CAH3039391.1"/>
    </source>
</evidence>
<sequence>MDVTSLYTNIPQEEGITIVCQAYEKYHNNSPPIPSHYLKQILGLILKENSFQFNGVNFLQCFGTAMGTRMAVAFANLFMAEIETKLLHQSRVKPRVWKRYIDDVFSLWDVRKQDIDLFIEQANTFYPTIKFTVEISETEITFLDTVVYKGERFQNEAILDVKTHYKPTETFIYISV</sequence>
<dbReference type="Proteomes" id="UP001159428">
    <property type="component" value="Unassembled WGS sequence"/>
</dbReference>
<gene>
    <name evidence="2" type="ORF">PMEA_00025961</name>
</gene>
<protein>
    <recommendedName>
        <fullName evidence="1">Reverse transcriptase domain-containing protein</fullName>
    </recommendedName>
</protein>
<comment type="caution">
    <text evidence="2">The sequence shown here is derived from an EMBL/GenBank/DDBJ whole genome shotgun (WGS) entry which is preliminary data.</text>
</comment>
<feature type="domain" description="Reverse transcriptase" evidence="1">
    <location>
        <begin position="1"/>
        <end position="176"/>
    </location>
</feature>
<dbReference type="AlphaFoldDB" id="A0AAU9VVP7"/>
<dbReference type="PANTHER" id="PTHR21301">
    <property type="entry name" value="REVERSE TRANSCRIPTASE"/>
    <property type="match status" value="1"/>
</dbReference>
<dbReference type="InterPro" id="IPR000477">
    <property type="entry name" value="RT_dom"/>
</dbReference>
<accession>A0AAU9VVP7</accession>
<dbReference type="EMBL" id="CALNXJ010000005">
    <property type="protein sequence ID" value="CAH3039391.1"/>
    <property type="molecule type" value="Genomic_DNA"/>
</dbReference>
<evidence type="ECO:0000259" key="1">
    <source>
        <dbReference type="PROSITE" id="PS50878"/>
    </source>
</evidence>
<evidence type="ECO:0000313" key="3">
    <source>
        <dbReference type="Proteomes" id="UP001159428"/>
    </source>
</evidence>
<organism evidence="2 3">
    <name type="scientific">Pocillopora meandrina</name>
    <dbReference type="NCBI Taxonomy" id="46732"/>
    <lineage>
        <taxon>Eukaryota</taxon>
        <taxon>Metazoa</taxon>
        <taxon>Cnidaria</taxon>
        <taxon>Anthozoa</taxon>
        <taxon>Hexacorallia</taxon>
        <taxon>Scleractinia</taxon>
        <taxon>Astrocoeniina</taxon>
        <taxon>Pocilloporidae</taxon>
        <taxon>Pocillopora</taxon>
    </lineage>
</organism>
<dbReference type="PROSITE" id="PS50878">
    <property type="entry name" value="RT_POL"/>
    <property type="match status" value="1"/>
</dbReference>